<dbReference type="Gene3D" id="2.30.110.10">
    <property type="entry name" value="Electron Transport, Fmn-binding Protein, Chain A"/>
    <property type="match status" value="1"/>
</dbReference>
<gene>
    <name evidence="4" type="ORF">GCM10023191_041500</name>
</gene>
<organism evidence="4 5">
    <name type="scientific">Actinoallomurus oryzae</name>
    <dbReference type="NCBI Taxonomy" id="502180"/>
    <lineage>
        <taxon>Bacteria</taxon>
        <taxon>Bacillati</taxon>
        <taxon>Actinomycetota</taxon>
        <taxon>Actinomycetes</taxon>
        <taxon>Streptosporangiales</taxon>
        <taxon>Thermomonosporaceae</taxon>
        <taxon>Actinoallomurus</taxon>
    </lineage>
</organism>
<dbReference type="Pfam" id="PF07859">
    <property type="entry name" value="Abhydrolase_3"/>
    <property type="match status" value="1"/>
</dbReference>
<dbReference type="SUPFAM" id="SSF50475">
    <property type="entry name" value="FMN-binding split barrel"/>
    <property type="match status" value="1"/>
</dbReference>
<dbReference type="InterPro" id="IPR004378">
    <property type="entry name" value="F420H2_quin_Rdtase"/>
</dbReference>
<sequence length="451" mass="48297">MTTPIVDFNQRVIEEFRANHGRVGGMFEGARLILLTTTGARTGRPHTVPVGFLPDPDRFLVIASAGGADRHPAWYHNLVAEPRVTVETGSSTLEADAVVLQGAEREEVWARAVESDPGWAEYQRKTARLIPVVALHPVRTSHADRPEGDLLTAMNDAFRRESRLTSNRVTGPDTFDTVLAALTGLSAGAPPLPPDAETTEPFALPVPGRWANTSGRTPREAGVVLYLHGGGFEQRTPELEHLMAYHLSKAAGRPAFNADYSLAPEHAFPVAHDEVVAAYRALLAEGVPAERTVLFGESAGATLALEALLTLRADGVPLPAAVVPVSPITDFTLTNPSIDAPAGRDVVSREVVEHVVGQYLNGRPNDRAPQSPIHGDLTGLPRMLLVAGGDEILLDDCRRYAGAAAGAGVEVTLDVYEGMPHAFHITVLPAPQPPVGAVFLNRLSAWLDDHR</sequence>
<proteinExistence type="inferred from homology"/>
<dbReference type="EMBL" id="BAABHF010000022">
    <property type="protein sequence ID" value="GAA4497656.1"/>
    <property type="molecule type" value="Genomic_DNA"/>
</dbReference>
<dbReference type="SUPFAM" id="SSF53474">
    <property type="entry name" value="alpha/beta-Hydrolases"/>
    <property type="match status" value="1"/>
</dbReference>
<evidence type="ECO:0000259" key="3">
    <source>
        <dbReference type="Pfam" id="PF07859"/>
    </source>
</evidence>
<reference evidence="5" key="1">
    <citation type="journal article" date="2019" name="Int. J. Syst. Evol. Microbiol.">
        <title>The Global Catalogue of Microorganisms (GCM) 10K type strain sequencing project: providing services to taxonomists for standard genome sequencing and annotation.</title>
        <authorList>
            <consortium name="The Broad Institute Genomics Platform"/>
            <consortium name="The Broad Institute Genome Sequencing Center for Infectious Disease"/>
            <person name="Wu L."/>
            <person name="Ma J."/>
        </authorList>
    </citation>
    <scope>NUCLEOTIDE SEQUENCE [LARGE SCALE GENOMIC DNA]</scope>
    <source>
        <strain evidence="5">JCM 17933</strain>
    </source>
</reference>
<dbReference type="Pfam" id="PF04075">
    <property type="entry name" value="F420H2_quin_red"/>
    <property type="match status" value="1"/>
</dbReference>
<evidence type="ECO:0000256" key="2">
    <source>
        <dbReference type="ARBA" id="ARBA00049106"/>
    </source>
</evidence>
<dbReference type="RefSeq" id="WP_345466081.1">
    <property type="nucleotide sequence ID" value="NZ_BAABHF010000022.1"/>
</dbReference>
<dbReference type="InterPro" id="IPR029058">
    <property type="entry name" value="AB_hydrolase_fold"/>
</dbReference>
<comment type="caution">
    <text evidence="4">The sequence shown here is derived from an EMBL/GenBank/DDBJ whole genome shotgun (WGS) entry which is preliminary data.</text>
</comment>
<accession>A0ABP8Q5I6</accession>
<evidence type="ECO:0000313" key="5">
    <source>
        <dbReference type="Proteomes" id="UP001500503"/>
    </source>
</evidence>
<feature type="domain" description="Alpha/beta hydrolase fold-3" evidence="3">
    <location>
        <begin position="224"/>
        <end position="424"/>
    </location>
</feature>
<comment type="similarity">
    <text evidence="1">Belongs to the F420H(2)-dependent quinone reductase family.</text>
</comment>
<keyword evidence="5" id="KW-1185">Reference proteome</keyword>
<comment type="catalytic activity">
    <reaction evidence="2">
        <text>oxidized coenzyme F420-(gamma-L-Glu)(n) + a quinol + H(+) = reduced coenzyme F420-(gamma-L-Glu)(n) + a quinone</text>
        <dbReference type="Rhea" id="RHEA:39663"/>
        <dbReference type="Rhea" id="RHEA-COMP:12939"/>
        <dbReference type="Rhea" id="RHEA-COMP:14378"/>
        <dbReference type="ChEBI" id="CHEBI:15378"/>
        <dbReference type="ChEBI" id="CHEBI:24646"/>
        <dbReference type="ChEBI" id="CHEBI:132124"/>
        <dbReference type="ChEBI" id="CHEBI:133980"/>
        <dbReference type="ChEBI" id="CHEBI:139511"/>
    </reaction>
</comment>
<name>A0ABP8Q5I6_9ACTN</name>
<dbReference type="Proteomes" id="UP001500503">
    <property type="component" value="Unassembled WGS sequence"/>
</dbReference>
<evidence type="ECO:0000256" key="1">
    <source>
        <dbReference type="ARBA" id="ARBA00008710"/>
    </source>
</evidence>
<dbReference type="PANTHER" id="PTHR39428">
    <property type="entry name" value="F420H(2)-DEPENDENT QUINONE REDUCTASE RV1261C"/>
    <property type="match status" value="1"/>
</dbReference>
<dbReference type="InterPro" id="IPR013094">
    <property type="entry name" value="AB_hydrolase_3"/>
</dbReference>
<protein>
    <recommendedName>
        <fullName evidence="3">Alpha/beta hydrolase fold-3 domain-containing protein</fullName>
    </recommendedName>
</protein>
<dbReference type="NCBIfam" id="TIGR00026">
    <property type="entry name" value="hi_GC_TIGR00026"/>
    <property type="match status" value="1"/>
</dbReference>
<dbReference type="Gene3D" id="3.40.50.1820">
    <property type="entry name" value="alpha/beta hydrolase"/>
    <property type="match status" value="1"/>
</dbReference>
<dbReference type="InterPro" id="IPR012349">
    <property type="entry name" value="Split_barrel_FMN-bd"/>
</dbReference>
<dbReference type="PANTHER" id="PTHR39428:SF1">
    <property type="entry name" value="F420H(2)-DEPENDENT QUINONE REDUCTASE RV1261C"/>
    <property type="match status" value="1"/>
</dbReference>
<evidence type="ECO:0000313" key="4">
    <source>
        <dbReference type="EMBL" id="GAA4497656.1"/>
    </source>
</evidence>